<dbReference type="Gene3D" id="3.30.530.20">
    <property type="match status" value="1"/>
</dbReference>
<name>A0A4S8NYR3_9ACTN</name>
<organism evidence="1 2">
    <name type="scientific">Glycomyces paridis</name>
    <dbReference type="NCBI Taxonomy" id="2126555"/>
    <lineage>
        <taxon>Bacteria</taxon>
        <taxon>Bacillati</taxon>
        <taxon>Actinomycetota</taxon>
        <taxon>Actinomycetes</taxon>
        <taxon>Glycomycetales</taxon>
        <taxon>Glycomycetaceae</taxon>
        <taxon>Glycomyces</taxon>
    </lineage>
</organism>
<dbReference type="InterPro" id="IPR023393">
    <property type="entry name" value="START-like_dom_sf"/>
</dbReference>
<keyword evidence="2" id="KW-1185">Reference proteome</keyword>
<dbReference type="EMBL" id="STGX01000023">
    <property type="protein sequence ID" value="THV22847.1"/>
    <property type="molecule type" value="Genomic_DNA"/>
</dbReference>
<sequence>MGAPTAPRRQTMSDQALIEATGADWRTWLGLLDERDAAKLDHAAIARLLVAEFELDGWWAQSITIGYEQERGLREPGQRPDGTFSASASKTVPVAIGAAFEQLADPEEQAGWLGDLELTQRSAAPPKSIRFDASDGTRVQANLVAKGEAKTAVQVQVERLGSPEEVTAAKAAWKARLDRLAERLAP</sequence>
<evidence type="ECO:0008006" key="3">
    <source>
        <dbReference type="Google" id="ProtNLM"/>
    </source>
</evidence>
<dbReference type="SUPFAM" id="SSF55961">
    <property type="entry name" value="Bet v1-like"/>
    <property type="match status" value="1"/>
</dbReference>
<evidence type="ECO:0000313" key="2">
    <source>
        <dbReference type="Proteomes" id="UP000305792"/>
    </source>
</evidence>
<dbReference type="Proteomes" id="UP000305792">
    <property type="component" value="Unassembled WGS sequence"/>
</dbReference>
<dbReference type="AlphaFoldDB" id="A0A4S8NYR3"/>
<dbReference type="RefSeq" id="WP_136532172.1">
    <property type="nucleotide sequence ID" value="NZ_STGX01000023.1"/>
</dbReference>
<accession>A0A4S8NYR3</accession>
<proteinExistence type="predicted"/>
<gene>
    <name evidence="1" type="ORF">E9998_23430</name>
</gene>
<protein>
    <recommendedName>
        <fullName evidence="3">DUF4287 domain-containing protein</fullName>
    </recommendedName>
</protein>
<evidence type="ECO:0000313" key="1">
    <source>
        <dbReference type="EMBL" id="THV22847.1"/>
    </source>
</evidence>
<comment type="caution">
    <text evidence="1">The sequence shown here is derived from an EMBL/GenBank/DDBJ whole genome shotgun (WGS) entry which is preliminary data.</text>
</comment>
<reference evidence="1 2" key="1">
    <citation type="journal article" date="2018" name="Int. J. Syst. Evol. Microbiol.">
        <title>Glycomyces paridis sp. nov., isolated from the medicinal plant Paris polyphylla.</title>
        <authorList>
            <person name="Fang X.M."/>
            <person name="Bai J.L."/>
            <person name="Su J."/>
            <person name="Zhao L.L."/>
            <person name="Liu H.Y."/>
            <person name="Ma B.P."/>
            <person name="Zhang Y.Q."/>
            <person name="Yu L.Y."/>
        </authorList>
    </citation>
    <scope>NUCLEOTIDE SEQUENCE [LARGE SCALE GENOMIC DNA]</scope>
    <source>
        <strain evidence="1 2">CPCC 204357</strain>
    </source>
</reference>
<dbReference type="OrthoDB" id="3837807at2"/>